<protein>
    <recommendedName>
        <fullName evidence="4">TMhelix containing protein</fullName>
    </recommendedName>
</protein>
<evidence type="ECO:0000313" key="2">
    <source>
        <dbReference type="EMBL" id="MBP2070820.1"/>
    </source>
</evidence>
<reference evidence="2" key="1">
    <citation type="submission" date="2021-03" db="EMBL/GenBank/DDBJ databases">
        <title>Genomic Encyclopedia of Type Strains, Phase IV (KMG-IV): sequencing the most valuable type-strain genomes for metagenomic binning, comparative biology and taxonomic classification.</title>
        <authorList>
            <person name="Goeker M."/>
        </authorList>
    </citation>
    <scope>NUCLEOTIDE SEQUENCE</scope>
    <source>
        <strain evidence="2">DSM 101588</strain>
    </source>
</reference>
<evidence type="ECO:0008006" key="4">
    <source>
        <dbReference type="Google" id="ProtNLM"/>
    </source>
</evidence>
<evidence type="ECO:0000313" key="3">
    <source>
        <dbReference type="Proteomes" id="UP001166402"/>
    </source>
</evidence>
<keyword evidence="1" id="KW-1133">Transmembrane helix</keyword>
<sequence length="53" mass="5833">MSQKTKWYVLMGLVAFIGAYAYVAPHVSVTISRIVVALWALGVLAVALIKRKE</sequence>
<keyword evidence="3" id="KW-1185">Reference proteome</keyword>
<dbReference type="Proteomes" id="UP001166402">
    <property type="component" value="Unassembled WGS sequence"/>
</dbReference>
<keyword evidence="1" id="KW-0812">Transmembrane</keyword>
<name>A0ABS4NB23_9THEO</name>
<proteinExistence type="predicted"/>
<dbReference type="EMBL" id="JAGGLT010000002">
    <property type="protein sequence ID" value="MBP2070820.1"/>
    <property type="molecule type" value="Genomic_DNA"/>
</dbReference>
<keyword evidence="1" id="KW-0472">Membrane</keyword>
<accession>A0ABS4NB23</accession>
<evidence type="ECO:0000256" key="1">
    <source>
        <dbReference type="SAM" id="Phobius"/>
    </source>
</evidence>
<feature type="transmembrane region" description="Helical" evidence="1">
    <location>
        <begin position="7"/>
        <end position="24"/>
    </location>
</feature>
<dbReference type="RefSeq" id="WP_209452791.1">
    <property type="nucleotide sequence ID" value="NZ_JAGGLT010000002.1"/>
</dbReference>
<gene>
    <name evidence="2" type="ORF">J2Z80_000318</name>
</gene>
<organism evidence="2 3">
    <name type="scientific">Thermoanaerobacterium butyriciformans</name>
    <dbReference type="NCBI Taxonomy" id="1702242"/>
    <lineage>
        <taxon>Bacteria</taxon>
        <taxon>Bacillati</taxon>
        <taxon>Bacillota</taxon>
        <taxon>Clostridia</taxon>
        <taxon>Thermoanaerobacterales</taxon>
        <taxon>Thermoanaerobacteraceae</taxon>
        <taxon>Thermoanaerobacterium</taxon>
    </lineage>
</organism>
<feature type="transmembrane region" description="Helical" evidence="1">
    <location>
        <begin position="30"/>
        <end position="49"/>
    </location>
</feature>
<comment type="caution">
    <text evidence="2">The sequence shown here is derived from an EMBL/GenBank/DDBJ whole genome shotgun (WGS) entry which is preliminary data.</text>
</comment>